<accession>A0A4Q8AHK1</accession>
<feature type="transmembrane region" description="Helical" evidence="7">
    <location>
        <begin position="156"/>
        <end position="173"/>
    </location>
</feature>
<feature type="transmembrane region" description="Helical" evidence="7">
    <location>
        <begin position="203"/>
        <end position="225"/>
    </location>
</feature>
<dbReference type="OrthoDB" id="3228189at2"/>
<keyword evidence="4 7" id="KW-0812">Transmembrane</keyword>
<dbReference type="GO" id="GO:0055085">
    <property type="term" value="P:transmembrane transport"/>
    <property type="evidence" value="ECO:0007669"/>
    <property type="project" value="InterPro"/>
</dbReference>
<dbReference type="PROSITE" id="PS50928">
    <property type="entry name" value="ABC_TM1"/>
    <property type="match status" value="1"/>
</dbReference>
<dbReference type="InterPro" id="IPR035906">
    <property type="entry name" value="MetI-like_sf"/>
</dbReference>
<dbReference type="InterPro" id="IPR000515">
    <property type="entry name" value="MetI-like"/>
</dbReference>
<dbReference type="SUPFAM" id="SSF161098">
    <property type="entry name" value="MetI-like"/>
    <property type="match status" value="1"/>
</dbReference>
<reference evidence="9 10" key="1">
    <citation type="submission" date="2019-02" db="EMBL/GenBank/DDBJ databases">
        <title>Sequencing the genomes of 1000 actinobacteria strains.</title>
        <authorList>
            <person name="Klenk H.-P."/>
        </authorList>
    </citation>
    <scope>NUCLEOTIDE SEQUENCE [LARGE SCALE GENOMIC DNA]</scope>
    <source>
        <strain evidence="9 10">DSM 18319</strain>
    </source>
</reference>
<feature type="domain" description="ABC transmembrane type-1" evidence="8">
    <location>
        <begin position="88"/>
        <end position="280"/>
    </location>
</feature>
<keyword evidence="5 7" id="KW-1133">Transmembrane helix</keyword>
<dbReference type="CDD" id="cd06261">
    <property type="entry name" value="TM_PBP2"/>
    <property type="match status" value="1"/>
</dbReference>
<feature type="transmembrane region" description="Helical" evidence="7">
    <location>
        <begin position="32"/>
        <end position="54"/>
    </location>
</feature>
<evidence type="ECO:0000256" key="2">
    <source>
        <dbReference type="ARBA" id="ARBA00022448"/>
    </source>
</evidence>
<organism evidence="9 10">
    <name type="scientific">Microterricola gilva</name>
    <dbReference type="NCBI Taxonomy" id="393267"/>
    <lineage>
        <taxon>Bacteria</taxon>
        <taxon>Bacillati</taxon>
        <taxon>Actinomycetota</taxon>
        <taxon>Actinomycetes</taxon>
        <taxon>Micrococcales</taxon>
        <taxon>Microbacteriaceae</taxon>
        <taxon>Microterricola</taxon>
    </lineage>
</organism>
<evidence type="ECO:0000313" key="10">
    <source>
        <dbReference type="Proteomes" id="UP000291483"/>
    </source>
</evidence>
<comment type="caution">
    <text evidence="9">The sequence shown here is derived from an EMBL/GenBank/DDBJ whole genome shotgun (WGS) entry which is preliminary data.</text>
</comment>
<feature type="transmembrane region" description="Helical" evidence="7">
    <location>
        <begin position="125"/>
        <end position="150"/>
    </location>
</feature>
<keyword evidence="3" id="KW-1003">Cell membrane</keyword>
<evidence type="ECO:0000313" key="9">
    <source>
        <dbReference type="EMBL" id="RZU63882.1"/>
    </source>
</evidence>
<dbReference type="EMBL" id="SHLC01000001">
    <property type="protein sequence ID" value="RZU63882.1"/>
    <property type="molecule type" value="Genomic_DNA"/>
</dbReference>
<feature type="transmembrane region" description="Helical" evidence="7">
    <location>
        <begin position="92"/>
        <end position="113"/>
    </location>
</feature>
<evidence type="ECO:0000256" key="7">
    <source>
        <dbReference type="RuleBase" id="RU363032"/>
    </source>
</evidence>
<dbReference type="GO" id="GO:0005886">
    <property type="term" value="C:plasma membrane"/>
    <property type="evidence" value="ECO:0007669"/>
    <property type="project" value="UniProtKB-SubCell"/>
</dbReference>
<comment type="subcellular location">
    <subcellularLocation>
        <location evidence="1 7">Cell membrane</location>
        <topology evidence="1 7">Multi-pass membrane protein</topology>
    </subcellularLocation>
</comment>
<dbReference type="PANTHER" id="PTHR32243">
    <property type="entry name" value="MALTOSE TRANSPORT SYSTEM PERMEASE-RELATED"/>
    <property type="match status" value="1"/>
</dbReference>
<protein>
    <submittedName>
        <fullName evidence="9">Carbohydrate ABC transporter membrane protein 2 (CUT1 family)</fullName>
    </submittedName>
</protein>
<dbReference type="InterPro" id="IPR050901">
    <property type="entry name" value="BP-dep_ABC_trans_perm"/>
</dbReference>
<keyword evidence="2 7" id="KW-0813">Transport</keyword>
<name>A0A4Q8AHK1_9MICO</name>
<dbReference type="Proteomes" id="UP000291483">
    <property type="component" value="Unassembled WGS sequence"/>
</dbReference>
<feature type="transmembrane region" description="Helical" evidence="7">
    <location>
        <begin position="259"/>
        <end position="280"/>
    </location>
</feature>
<dbReference type="Gene3D" id="1.10.3720.10">
    <property type="entry name" value="MetI-like"/>
    <property type="match status" value="1"/>
</dbReference>
<sequence>MSDTATRALVAPNHPVRLSKRPLTPAARINRVLIYVLVVIMGLFCLIPFAWLVFASVDENASSTLAWPEFTLQHYVELFTEAQTLQLLGNSLIIAVGATALTILLGTLGGYALSRFRFPFRRSFMFFILLIRVVPPTATIVPLYLIVVNLGLNDSLFGLVLVEAAALLPLTLWQMKIAVDSIPIELEEAAWVDGGTRFRAFRIIVFPLVGPTLGAAAMFAFMGAWGDFLTPLVLLQSPELYPLSIGLFYAFSEFNQVNWGVLTATAMIYMVPPTVLYLLVRKYLFKASLSGAVKG</sequence>
<keyword evidence="10" id="KW-1185">Reference proteome</keyword>
<proteinExistence type="inferred from homology"/>
<comment type="similarity">
    <text evidence="7">Belongs to the binding-protein-dependent transport system permease family.</text>
</comment>
<dbReference type="PANTHER" id="PTHR32243:SF18">
    <property type="entry name" value="INNER MEMBRANE ABC TRANSPORTER PERMEASE PROTEIN YCJP"/>
    <property type="match status" value="1"/>
</dbReference>
<evidence type="ECO:0000256" key="1">
    <source>
        <dbReference type="ARBA" id="ARBA00004651"/>
    </source>
</evidence>
<evidence type="ECO:0000256" key="3">
    <source>
        <dbReference type="ARBA" id="ARBA00022475"/>
    </source>
</evidence>
<evidence type="ECO:0000259" key="8">
    <source>
        <dbReference type="PROSITE" id="PS50928"/>
    </source>
</evidence>
<dbReference type="RefSeq" id="WP_130504486.1">
    <property type="nucleotide sequence ID" value="NZ_SHLC01000001.1"/>
</dbReference>
<evidence type="ECO:0000256" key="6">
    <source>
        <dbReference type="ARBA" id="ARBA00023136"/>
    </source>
</evidence>
<keyword evidence="6 7" id="KW-0472">Membrane</keyword>
<evidence type="ECO:0000256" key="4">
    <source>
        <dbReference type="ARBA" id="ARBA00022692"/>
    </source>
</evidence>
<dbReference type="AlphaFoldDB" id="A0A4Q8AHK1"/>
<evidence type="ECO:0000256" key="5">
    <source>
        <dbReference type="ARBA" id="ARBA00022989"/>
    </source>
</evidence>
<dbReference type="Pfam" id="PF00528">
    <property type="entry name" value="BPD_transp_1"/>
    <property type="match status" value="1"/>
</dbReference>
<gene>
    <name evidence="9" type="ORF">EV379_0171</name>
</gene>